<evidence type="ECO:0000313" key="2">
    <source>
        <dbReference type="Proteomes" id="UP001240984"/>
    </source>
</evidence>
<gene>
    <name evidence="1" type="ORF">J2S43_007171</name>
</gene>
<evidence type="ECO:0000313" key="1">
    <source>
        <dbReference type="EMBL" id="MDP9798659.1"/>
    </source>
</evidence>
<dbReference type="RefSeq" id="WP_306836715.1">
    <property type="nucleotide sequence ID" value="NZ_JAUSRA010000001.1"/>
</dbReference>
<sequence>MRASVRVADDPLNPQITTIKPAAGPPARDAIVTTPAGAWYMAIPAAISN</sequence>
<name>A0ABT9N4M7_9ACTN</name>
<organism evidence="1 2">
    <name type="scientific">Catenuloplanes nepalensis</name>
    <dbReference type="NCBI Taxonomy" id="587533"/>
    <lineage>
        <taxon>Bacteria</taxon>
        <taxon>Bacillati</taxon>
        <taxon>Actinomycetota</taxon>
        <taxon>Actinomycetes</taxon>
        <taxon>Micromonosporales</taxon>
        <taxon>Micromonosporaceae</taxon>
        <taxon>Catenuloplanes</taxon>
    </lineage>
</organism>
<dbReference type="EMBL" id="JAUSRA010000001">
    <property type="protein sequence ID" value="MDP9798659.1"/>
    <property type="molecule type" value="Genomic_DNA"/>
</dbReference>
<protein>
    <submittedName>
        <fullName evidence="1">Uncharacterized protein</fullName>
    </submittedName>
</protein>
<accession>A0ABT9N4M7</accession>
<keyword evidence="2" id="KW-1185">Reference proteome</keyword>
<proteinExistence type="predicted"/>
<reference evidence="1 2" key="1">
    <citation type="submission" date="2023-07" db="EMBL/GenBank/DDBJ databases">
        <title>Sequencing the genomes of 1000 actinobacteria strains.</title>
        <authorList>
            <person name="Klenk H.-P."/>
        </authorList>
    </citation>
    <scope>NUCLEOTIDE SEQUENCE [LARGE SCALE GENOMIC DNA]</scope>
    <source>
        <strain evidence="1 2">DSM 44710</strain>
    </source>
</reference>
<dbReference type="Proteomes" id="UP001240984">
    <property type="component" value="Unassembled WGS sequence"/>
</dbReference>
<comment type="caution">
    <text evidence="1">The sequence shown here is derived from an EMBL/GenBank/DDBJ whole genome shotgun (WGS) entry which is preliminary data.</text>
</comment>